<dbReference type="PANTHER" id="PTHR41814:SF1">
    <property type="entry name" value="CELLULASE"/>
    <property type="match status" value="1"/>
</dbReference>
<dbReference type="Pfam" id="PF07470">
    <property type="entry name" value="Glyco_hydro_88"/>
    <property type="match status" value="1"/>
</dbReference>
<dbReference type="InterPro" id="IPR008928">
    <property type="entry name" value="6-hairpin_glycosidase_sf"/>
</dbReference>
<keyword evidence="1" id="KW-0378">Hydrolase</keyword>
<evidence type="ECO:0000256" key="1">
    <source>
        <dbReference type="ARBA" id="ARBA00022801"/>
    </source>
</evidence>
<reference evidence="2" key="1">
    <citation type="submission" date="2021-12" db="EMBL/GenBank/DDBJ databases">
        <title>Curvularia clavata genome.</title>
        <authorList>
            <person name="Cao Y."/>
        </authorList>
    </citation>
    <scope>NUCLEOTIDE SEQUENCE</scope>
    <source>
        <strain evidence="2">Yc1106</strain>
    </source>
</reference>
<dbReference type="GO" id="GO:0005975">
    <property type="term" value="P:carbohydrate metabolic process"/>
    <property type="evidence" value="ECO:0007669"/>
    <property type="project" value="InterPro"/>
</dbReference>
<dbReference type="AlphaFoldDB" id="A0A9Q9DRS1"/>
<dbReference type="InterPro" id="IPR010905">
    <property type="entry name" value="Glyco_hydro_88"/>
</dbReference>
<name>A0A9Q9DRS1_CURCL</name>
<dbReference type="Gene3D" id="1.50.10.10">
    <property type="match status" value="1"/>
</dbReference>
<evidence type="ECO:0000313" key="3">
    <source>
        <dbReference type="Proteomes" id="UP001056012"/>
    </source>
</evidence>
<dbReference type="VEuPathDB" id="FungiDB:yc1106_04216"/>
<dbReference type="OrthoDB" id="4138492at2759"/>
<organism evidence="2 3">
    <name type="scientific">Curvularia clavata</name>
    <dbReference type="NCBI Taxonomy" id="95742"/>
    <lineage>
        <taxon>Eukaryota</taxon>
        <taxon>Fungi</taxon>
        <taxon>Dikarya</taxon>
        <taxon>Ascomycota</taxon>
        <taxon>Pezizomycotina</taxon>
        <taxon>Dothideomycetes</taxon>
        <taxon>Pleosporomycetidae</taxon>
        <taxon>Pleosporales</taxon>
        <taxon>Pleosporineae</taxon>
        <taxon>Pleosporaceae</taxon>
        <taxon>Curvularia</taxon>
    </lineage>
</organism>
<dbReference type="EMBL" id="CP089276">
    <property type="protein sequence ID" value="USP76942.1"/>
    <property type="molecule type" value="Genomic_DNA"/>
</dbReference>
<dbReference type="Proteomes" id="UP001056012">
    <property type="component" value="Chromosome 3"/>
</dbReference>
<accession>A0A9Q9DRS1</accession>
<dbReference type="PANTHER" id="PTHR41814">
    <property type="entry name" value="EXPRESSED PROTEIN"/>
    <property type="match status" value="1"/>
</dbReference>
<sequence length="378" mass="41567">MIPQDVLEKVLSKAQETASHSWEYSTVFEALLEYCNPEYSVFHPNSFPNSQVPKLRVEDADALRYVLPHIRTDSSTLSEGNGSSADPFSLLLPATLLSHSPSLPKETHDTYSTAVSRQLSTFLTQTPRFPNGAISHRSEYPSLWSDAIYMFPPNMAYHAVSTQDISLAKESVRQCILYSAVLCTKSGLWRHIANAPGLSDVKGDKGVWSTANAWAAAGISRVLATLAHSAFAPQMVEEQTKLRGLLQRTLDAVMDVDTHPSHLLRNYLDDDDDDDDDDDIAFPDVAGTALMAAAAFRFALLLPEKANAEPYAAWANAKLQAVAQHIDAETGIAHPVVDSLKESREMPVGEVNPEAQAFVILAWAAWRDWMGLVENDES</sequence>
<keyword evidence="3" id="KW-1185">Reference proteome</keyword>
<dbReference type="InterPro" id="IPR012341">
    <property type="entry name" value="6hp_glycosidase-like_sf"/>
</dbReference>
<gene>
    <name evidence="2" type="ORF">yc1106_04216</name>
</gene>
<protein>
    <submittedName>
        <fullName evidence="2">Uncharacterized protein</fullName>
    </submittedName>
</protein>
<dbReference type="SUPFAM" id="SSF48208">
    <property type="entry name" value="Six-hairpin glycosidases"/>
    <property type="match status" value="1"/>
</dbReference>
<proteinExistence type="predicted"/>
<evidence type="ECO:0000313" key="2">
    <source>
        <dbReference type="EMBL" id="USP76942.1"/>
    </source>
</evidence>
<dbReference type="GO" id="GO:0016787">
    <property type="term" value="F:hydrolase activity"/>
    <property type="evidence" value="ECO:0007669"/>
    <property type="project" value="UniProtKB-KW"/>
</dbReference>